<feature type="transmembrane region" description="Helical" evidence="8">
    <location>
        <begin position="352"/>
        <end position="373"/>
    </location>
</feature>
<dbReference type="eggNOG" id="COG0701">
    <property type="taxonomic scope" value="Bacteria"/>
</dbReference>
<feature type="transmembrane region" description="Helical" evidence="8">
    <location>
        <begin position="189"/>
        <end position="209"/>
    </location>
</feature>
<feature type="transmembrane region" description="Helical" evidence="8">
    <location>
        <begin position="318"/>
        <end position="340"/>
    </location>
</feature>
<dbReference type="Proteomes" id="UP000007013">
    <property type="component" value="Chromosome"/>
</dbReference>
<dbReference type="EMBL" id="CP001032">
    <property type="protein sequence ID" value="ACB77336.1"/>
    <property type="molecule type" value="Genomic_DNA"/>
</dbReference>
<feature type="transmembrane region" description="Helical" evidence="8">
    <location>
        <begin position="290"/>
        <end position="312"/>
    </location>
</feature>
<feature type="transmembrane region" description="Helical" evidence="8">
    <location>
        <begin position="160"/>
        <end position="182"/>
    </location>
</feature>
<comment type="similarity">
    <text evidence="2">Belongs to the UPF0718 family.</text>
</comment>
<comment type="subcellular location">
    <subcellularLocation>
        <location evidence="1">Cell membrane</location>
        <topology evidence="1">Multi-pass membrane protein</topology>
    </subcellularLocation>
</comment>
<accession>B2A000</accession>
<feature type="transmembrane region" description="Helical" evidence="8">
    <location>
        <begin position="39"/>
        <end position="56"/>
    </location>
</feature>
<evidence type="ECO:0000256" key="7">
    <source>
        <dbReference type="SAM" id="MobiDB-lite"/>
    </source>
</evidence>
<name>B2A000_OPITP</name>
<protein>
    <submittedName>
        <fullName evidence="9">Permease</fullName>
    </submittedName>
</protein>
<dbReference type="GO" id="GO:0005886">
    <property type="term" value="C:plasma membrane"/>
    <property type="evidence" value="ECO:0007669"/>
    <property type="project" value="UniProtKB-SubCell"/>
</dbReference>
<evidence type="ECO:0000256" key="2">
    <source>
        <dbReference type="ARBA" id="ARBA00006386"/>
    </source>
</evidence>
<feature type="transmembrane region" description="Helical" evidence="8">
    <location>
        <begin position="131"/>
        <end position="154"/>
    </location>
</feature>
<evidence type="ECO:0000256" key="5">
    <source>
        <dbReference type="ARBA" id="ARBA00022989"/>
    </source>
</evidence>
<dbReference type="HOGENOM" id="CLU_059148_0_0_0"/>
<evidence type="ECO:0000313" key="9">
    <source>
        <dbReference type="EMBL" id="ACB77336.1"/>
    </source>
</evidence>
<dbReference type="RefSeq" id="WP_012376864.1">
    <property type="nucleotide sequence ID" value="NC_010571.1"/>
</dbReference>
<evidence type="ECO:0000313" key="10">
    <source>
        <dbReference type="Proteomes" id="UP000007013"/>
    </source>
</evidence>
<reference evidence="9 10" key="1">
    <citation type="journal article" date="2011" name="J. Bacteriol.">
        <title>Genome sequence of the verrucomicrobium Opitutus terrae PB90-1, an abundant inhabitant of rice paddy soil ecosystems.</title>
        <authorList>
            <person name="van Passel M.W."/>
            <person name="Kant R."/>
            <person name="Palva A."/>
            <person name="Copeland A."/>
            <person name="Lucas S."/>
            <person name="Lapidus A."/>
            <person name="Glavina del Rio T."/>
            <person name="Pitluck S."/>
            <person name="Goltsman E."/>
            <person name="Clum A."/>
            <person name="Sun H."/>
            <person name="Schmutz J."/>
            <person name="Larimer F.W."/>
            <person name="Land M.L."/>
            <person name="Hauser L."/>
            <person name="Kyrpides N."/>
            <person name="Mikhailova N."/>
            <person name="Richardson P.P."/>
            <person name="Janssen P.H."/>
            <person name="de Vos W.M."/>
            <person name="Smidt H."/>
        </authorList>
    </citation>
    <scope>NUCLEOTIDE SEQUENCE [LARGE SCALE GENOMIC DNA]</scope>
    <source>
        <strain evidence="10">DSM 11246 / JCM 15787 / PB90-1</strain>
    </source>
</reference>
<evidence type="ECO:0000256" key="4">
    <source>
        <dbReference type="ARBA" id="ARBA00022692"/>
    </source>
</evidence>
<keyword evidence="3" id="KW-1003">Cell membrane</keyword>
<dbReference type="InterPro" id="IPR005524">
    <property type="entry name" value="DUF318"/>
</dbReference>
<dbReference type="InterPro" id="IPR053166">
    <property type="entry name" value="UPF0718_permease"/>
</dbReference>
<dbReference type="Pfam" id="PF03773">
    <property type="entry name" value="ArsP_1"/>
    <property type="match status" value="1"/>
</dbReference>
<keyword evidence="6 8" id="KW-0472">Membrane</keyword>
<dbReference type="OrthoDB" id="9777774at2"/>
<keyword evidence="10" id="KW-1185">Reference proteome</keyword>
<keyword evidence="4 8" id="KW-0812">Transmembrane</keyword>
<evidence type="ECO:0000256" key="1">
    <source>
        <dbReference type="ARBA" id="ARBA00004651"/>
    </source>
</evidence>
<feature type="transmembrane region" description="Helical" evidence="8">
    <location>
        <begin position="93"/>
        <end position="111"/>
    </location>
</feature>
<keyword evidence="5 8" id="KW-1133">Transmembrane helix</keyword>
<evidence type="ECO:0000256" key="8">
    <source>
        <dbReference type="SAM" id="Phobius"/>
    </source>
</evidence>
<dbReference type="PANTHER" id="PTHR42775:SF1">
    <property type="entry name" value="PERMEASE RV2963-RELATED"/>
    <property type="match status" value="1"/>
</dbReference>
<gene>
    <name evidence="9" type="ordered locus">Oter_4062</name>
</gene>
<sequence length="377" mass="39742">MSAQPDSATTASTPASPSLDGIAPDIAQVGGRPTRSFPYARLGLALVGLVGWWLVYRNLAPASRWLTYQVFGLERDSALGSAVEFFLYDTPKVLLLLVLVVFGVGVVRTFFTPARTRRLLAGRRESAGNVFAALLGTVTPFCSCSAVPLFIGFVTAGVPLGVTFSFLISAPLVNEVALVLLFGMFGWKVAALYLGMGLLVAIAAGWTLGRLKLERHVEPWVFENLSGTGASGGDDGAPIAWSDRVRAGVTAVREIVGKVWIYVLLGIAVGAGIHGYVPENLMASIMGRDAWWSVPLAVLLGVPMYTNAAGVIPVVQALLGKGAALGTVLAFMMAVIGLSLPEAIILRQVLKPRLIAAFFGVVASGILLVGYLFNALL</sequence>
<dbReference type="KEGG" id="ote:Oter_4062"/>
<evidence type="ECO:0000256" key="6">
    <source>
        <dbReference type="ARBA" id="ARBA00023136"/>
    </source>
</evidence>
<organism evidence="9 10">
    <name type="scientific">Opitutus terrae (strain DSM 11246 / JCM 15787 / PB90-1)</name>
    <dbReference type="NCBI Taxonomy" id="452637"/>
    <lineage>
        <taxon>Bacteria</taxon>
        <taxon>Pseudomonadati</taxon>
        <taxon>Verrucomicrobiota</taxon>
        <taxon>Opitutia</taxon>
        <taxon>Opitutales</taxon>
        <taxon>Opitutaceae</taxon>
        <taxon>Opitutus</taxon>
    </lineage>
</organism>
<dbReference type="PANTHER" id="PTHR42775">
    <property type="entry name" value="PERMEASE RV2963-RELATED"/>
    <property type="match status" value="1"/>
</dbReference>
<dbReference type="STRING" id="452637.Oter_4062"/>
<proteinExistence type="inferred from homology"/>
<feature type="compositionally biased region" description="Low complexity" evidence="7">
    <location>
        <begin position="1"/>
        <end position="18"/>
    </location>
</feature>
<evidence type="ECO:0000256" key="3">
    <source>
        <dbReference type="ARBA" id="ARBA00022475"/>
    </source>
</evidence>
<dbReference type="AlphaFoldDB" id="B2A000"/>
<feature type="region of interest" description="Disordered" evidence="7">
    <location>
        <begin position="1"/>
        <end position="23"/>
    </location>
</feature>
<feature type="transmembrane region" description="Helical" evidence="8">
    <location>
        <begin position="259"/>
        <end position="278"/>
    </location>
</feature>